<keyword evidence="5 9" id="KW-0627">Porphyrin biosynthesis</keyword>
<accession>A0A1H2E2V0</accession>
<evidence type="ECO:0000256" key="4">
    <source>
        <dbReference type="ARBA" id="ARBA00023239"/>
    </source>
</evidence>
<dbReference type="RefSeq" id="WP_092383367.1">
    <property type="nucleotide sequence ID" value="NZ_LT629787.1"/>
</dbReference>
<dbReference type="Pfam" id="PF02602">
    <property type="entry name" value="HEM4"/>
    <property type="match status" value="1"/>
</dbReference>
<proteinExistence type="inferred from homology"/>
<dbReference type="InterPro" id="IPR003754">
    <property type="entry name" value="4pyrrol_synth_uPrphyn_synth"/>
</dbReference>
<sequence length="251" mass="27377">MRRVLLTRSNADNARLAAQLQARGIASHSLPLLDLQPLTETPQQRSLMLDLDRYHAVMVVSPTAARLGLLRLDRYWPQPPIGQHWFAVGAGTAAPLADYGLPVVYPQQGQDSESLLALPIWAELLQQDGLRVMIWRGEGGREHLANQVRAAGGQVDYLELYRRQPGPDLTSGLMAAEAAGVSDILLLSSQALQFWQQAAAERWPHQAGWRCWVPGERVAALARAAGCKDVRVCAGADDAALLAAISTDYMS</sequence>
<evidence type="ECO:0000256" key="1">
    <source>
        <dbReference type="ARBA" id="ARBA00004772"/>
    </source>
</evidence>
<comment type="similarity">
    <text evidence="2 9">Belongs to the uroporphyrinogen-III synthase family.</text>
</comment>
<dbReference type="Proteomes" id="UP000243924">
    <property type="component" value="Chromosome I"/>
</dbReference>
<protein>
    <recommendedName>
        <fullName evidence="7 9">Uroporphyrinogen-III synthase</fullName>
        <ecNumber evidence="3 9">4.2.1.75</ecNumber>
    </recommendedName>
</protein>
<evidence type="ECO:0000256" key="6">
    <source>
        <dbReference type="ARBA" id="ARBA00037589"/>
    </source>
</evidence>
<evidence type="ECO:0000259" key="10">
    <source>
        <dbReference type="Pfam" id="PF02602"/>
    </source>
</evidence>
<evidence type="ECO:0000256" key="3">
    <source>
        <dbReference type="ARBA" id="ARBA00013109"/>
    </source>
</evidence>
<dbReference type="UniPathway" id="UPA00251">
    <property type="reaction ID" value="UER00320"/>
</dbReference>
<evidence type="ECO:0000256" key="9">
    <source>
        <dbReference type="RuleBase" id="RU366031"/>
    </source>
</evidence>
<keyword evidence="4 9" id="KW-0456">Lyase</keyword>
<dbReference type="GO" id="GO:0006782">
    <property type="term" value="P:protoporphyrinogen IX biosynthetic process"/>
    <property type="evidence" value="ECO:0007669"/>
    <property type="project" value="UniProtKB-UniRule"/>
</dbReference>
<organism evidence="11 12">
    <name type="scientific">Halopseudomonas salegens</name>
    <dbReference type="NCBI Taxonomy" id="1434072"/>
    <lineage>
        <taxon>Bacteria</taxon>
        <taxon>Pseudomonadati</taxon>
        <taxon>Pseudomonadota</taxon>
        <taxon>Gammaproteobacteria</taxon>
        <taxon>Pseudomonadales</taxon>
        <taxon>Pseudomonadaceae</taxon>
        <taxon>Halopseudomonas</taxon>
    </lineage>
</organism>
<dbReference type="AlphaFoldDB" id="A0A1H2E2V0"/>
<dbReference type="Gene3D" id="3.40.50.10090">
    <property type="match status" value="2"/>
</dbReference>
<dbReference type="CDD" id="cd06578">
    <property type="entry name" value="HemD"/>
    <property type="match status" value="1"/>
</dbReference>
<dbReference type="InterPro" id="IPR036108">
    <property type="entry name" value="4pyrrol_syn_uPrphyn_synt_sf"/>
</dbReference>
<comment type="catalytic activity">
    <reaction evidence="8 9">
        <text>hydroxymethylbilane = uroporphyrinogen III + H2O</text>
        <dbReference type="Rhea" id="RHEA:18965"/>
        <dbReference type="ChEBI" id="CHEBI:15377"/>
        <dbReference type="ChEBI" id="CHEBI:57308"/>
        <dbReference type="ChEBI" id="CHEBI:57845"/>
        <dbReference type="EC" id="4.2.1.75"/>
    </reaction>
</comment>
<evidence type="ECO:0000256" key="7">
    <source>
        <dbReference type="ARBA" id="ARBA00040167"/>
    </source>
</evidence>
<evidence type="ECO:0000313" key="12">
    <source>
        <dbReference type="Proteomes" id="UP000243924"/>
    </source>
</evidence>
<dbReference type="PANTHER" id="PTHR38042:SF1">
    <property type="entry name" value="UROPORPHYRINOGEN-III SYNTHASE, CHLOROPLASTIC"/>
    <property type="match status" value="1"/>
</dbReference>
<comment type="pathway">
    <text evidence="1 9">Porphyrin-containing compound metabolism; protoporphyrin-IX biosynthesis; coproporphyrinogen-III from 5-aminolevulinate: step 3/4.</text>
</comment>
<evidence type="ECO:0000256" key="5">
    <source>
        <dbReference type="ARBA" id="ARBA00023244"/>
    </source>
</evidence>
<dbReference type="SUPFAM" id="SSF69618">
    <property type="entry name" value="HemD-like"/>
    <property type="match status" value="1"/>
</dbReference>
<dbReference type="GO" id="GO:0004852">
    <property type="term" value="F:uroporphyrinogen-III synthase activity"/>
    <property type="evidence" value="ECO:0007669"/>
    <property type="project" value="UniProtKB-UniRule"/>
</dbReference>
<keyword evidence="12" id="KW-1185">Reference proteome</keyword>
<comment type="function">
    <text evidence="6 9">Catalyzes cyclization of the linear tetrapyrrole, hydroxymethylbilane, to the macrocyclic uroporphyrinogen III.</text>
</comment>
<evidence type="ECO:0000256" key="8">
    <source>
        <dbReference type="ARBA" id="ARBA00048617"/>
    </source>
</evidence>
<evidence type="ECO:0000313" key="11">
    <source>
        <dbReference type="EMBL" id="SDT89393.1"/>
    </source>
</evidence>
<dbReference type="InterPro" id="IPR039793">
    <property type="entry name" value="UROS/Hem4"/>
</dbReference>
<dbReference type="OrthoDB" id="9787650at2"/>
<dbReference type="GO" id="GO:0006780">
    <property type="term" value="P:uroporphyrinogen III biosynthetic process"/>
    <property type="evidence" value="ECO:0007669"/>
    <property type="project" value="UniProtKB-UniRule"/>
</dbReference>
<dbReference type="PANTHER" id="PTHR38042">
    <property type="entry name" value="UROPORPHYRINOGEN-III SYNTHASE, CHLOROPLASTIC"/>
    <property type="match status" value="1"/>
</dbReference>
<reference evidence="12" key="1">
    <citation type="submission" date="2016-10" db="EMBL/GenBank/DDBJ databases">
        <authorList>
            <person name="Varghese N."/>
            <person name="Submissions S."/>
        </authorList>
    </citation>
    <scope>NUCLEOTIDE SEQUENCE [LARGE SCALE GENOMIC DNA]</scope>
    <source>
        <strain evidence="12">CECT 8338</strain>
    </source>
</reference>
<name>A0A1H2E2V0_9GAMM</name>
<gene>
    <name evidence="11" type="ORF">SAMN05216210_0264</name>
</gene>
<feature type="domain" description="Tetrapyrrole biosynthesis uroporphyrinogen III synthase" evidence="10">
    <location>
        <begin position="15"/>
        <end position="242"/>
    </location>
</feature>
<dbReference type="EC" id="4.2.1.75" evidence="3 9"/>
<dbReference type="EMBL" id="LT629787">
    <property type="protein sequence ID" value="SDT89393.1"/>
    <property type="molecule type" value="Genomic_DNA"/>
</dbReference>
<dbReference type="STRING" id="1434072.SAMN05216210_0264"/>
<evidence type="ECO:0000256" key="2">
    <source>
        <dbReference type="ARBA" id="ARBA00008133"/>
    </source>
</evidence>